<name>A0A1P8UAS2_9MICO</name>
<keyword evidence="1" id="KW-0472">Membrane</keyword>
<evidence type="ECO:0000256" key="1">
    <source>
        <dbReference type="SAM" id="Phobius"/>
    </source>
</evidence>
<dbReference type="SUPFAM" id="SSF48317">
    <property type="entry name" value="Acid phosphatase/Vanadium-dependent haloperoxidase"/>
    <property type="match status" value="1"/>
</dbReference>
<dbReference type="AlphaFoldDB" id="A0A1P8UAS2"/>
<dbReference type="Gene3D" id="1.20.144.10">
    <property type="entry name" value="Phosphatidic acid phosphatase type 2/haloperoxidase"/>
    <property type="match status" value="1"/>
</dbReference>
<evidence type="ECO:0000313" key="4">
    <source>
        <dbReference type="Proteomes" id="UP000187185"/>
    </source>
</evidence>
<keyword evidence="4" id="KW-1185">Reference proteome</keyword>
<keyword evidence="1" id="KW-1133">Transmembrane helix</keyword>
<dbReference type="InterPro" id="IPR036938">
    <property type="entry name" value="PAP2/HPO_sf"/>
</dbReference>
<feature type="transmembrane region" description="Helical" evidence="1">
    <location>
        <begin position="148"/>
        <end position="168"/>
    </location>
</feature>
<reference evidence="3 4" key="1">
    <citation type="submission" date="2016-12" db="EMBL/GenBank/DDBJ databases">
        <title>Complete genome sequence of Microbacterium aurum KACC 15219.</title>
        <authorList>
            <person name="Jung Y."/>
            <person name="Shin J.-H."/>
            <person name="Lee Y.-J."/>
            <person name="Yi H."/>
            <person name="Bahn Y.-S."/>
            <person name="Kim J.F."/>
            <person name="Lee D.-W."/>
        </authorList>
    </citation>
    <scope>NUCLEOTIDE SEQUENCE [LARGE SCALE GENOMIC DNA]</scope>
    <source>
        <strain evidence="3 4">KACC 15219</strain>
    </source>
</reference>
<accession>A0A1P8UAS2</accession>
<dbReference type="Proteomes" id="UP000187185">
    <property type="component" value="Chromosome"/>
</dbReference>
<keyword evidence="1" id="KW-0812">Transmembrane</keyword>
<protein>
    <recommendedName>
        <fullName evidence="2">Phosphatidic acid phosphatase type 2/haloperoxidase domain-containing protein</fullName>
    </recommendedName>
</protein>
<dbReference type="SMART" id="SM00014">
    <property type="entry name" value="acidPPc"/>
    <property type="match status" value="1"/>
</dbReference>
<feature type="transmembrane region" description="Helical" evidence="1">
    <location>
        <begin position="174"/>
        <end position="193"/>
    </location>
</feature>
<gene>
    <name evidence="3" type="ORF">BOH66_13895</name>
</gene>
<evidence type="ECO:0000259" key="2">
    <source>
        <dbReference type="SMART" id="SM00014"/>
    </source>
</evidence>
<proteinExistence type="predicted"/>
<dbReference type="Pfam" id="PF01569">
    <property type="entry name" value="PAP2"/>
    <property type="match status" value="1"/>
</dbReference>
<feature type="transmembrane region" description="Helical" evidence="1">
    <location>
        <begin position="80"/>
        <end position="100"/>
    </location>
</feature>
<feature type="transmembrane region" description="Helical" evidence="1">
    <location>
        <begin position="232"/>
        <end position="250"/>
    </location>
</feature>
<dbReference type="KEGG" id="maur:BOH66_13895"/>
<dbReference type="STRING" id="36805.BOH66_13895"/>
<feature type="transmembrane region" description="Helical" evidence="1">
    <location>
        <begin position="48"/>
        <end position="73"/>
    </location>
</feature>
<evidence type="ECO:0000313" key="3">
    <source>
        <dbReference type="EMBL" id="APZ35217.1"/>
    </source>
</evidence>
<feature type="transmembrane region" description="Helical" evidence="1">
    <location>
        <begin position="205"/>
        <end position="226"/>
    </location>
</feature>
<dbReference type="EMBL" id="CP018762">
    <property type="protein sequence ID" value="APZ35217.1"/>
    <property type="molecule type" value="Genomic_DNA"/>
</dbReference>
<dbReference type="InterPro" id="IPR000326">
    <property type="entry name" value="PAP2/HPO"/>
</dbReference>
<feature type="transmembrane region" description="Helical" evidence="1">
    <location>
        <begin position="120"/>
        <end position="141"/>
    </location>
</feature>
<dbReference type="RefSeq" id="WP_076691595.1">
    <property type="nucleotide sequence ID" value="NZ_CP018762.1"/>
</dbReference>
<feature type="domain" description="Phosphatidic acid phosphatase type 2/haloperoxidase" evidence="2">
    <location>
        <begin position="81"/>
        <end position="189"/>
    </location>
</feature>
<sequence length="263" mass="26707">MTWRGSVARSAVFLTALAALCAFAVLTPIGQRWDAASLGWFGEWPIWVVAPLAWARDVAPVMLLAGMLVCMVIAVVRGRFVGPIVALAGVLMAALWNLLLRDVLLVRPDYGTHAYDFNTFPSGHAAVAVMAVVGISILLPASAPRRAITAAAGTLAALAAIGSLAAFAHRASDVVGGVLLAGALAAWAALAATRTAGSMRCAARATPAVTALAVAALALLAVGVRIADGPRLLDALVFSAVVAALIAVAIEPGVRPEPTPVAA</sequence>
<organism evidence="3 4">
    <name type="scientific">Microbacterium aurum</name>
    <dbReference type="NCBI Taxonomy" id="36805"/>
    <lineage>
        <taxon>Bacteria</taxon>
        <taxon>Bacillati</taxon>
        <taxon>Actinomycetota</taxon>
        <taxon>Actinomycetes</taxon>
        <taxon>Micrococcales</taxon>
        <taxon>Microbacteriaceae</taxon>
        <taxon>Microbacterium</taxon>
    </lineage>
</organism>